<evidence type="ECO:0000313" key="2">
    <source>
        <dbReference type="Proteomes" id="UP000801864"/>
    </source>
</evidence>
<gene>
    <name evidence="1" type="ORF">CFAM422_002864</name>
</gene>
<sequence length="60" mass="6858">MRQRPSTWRTAGVEAGLEVVRRNRRVSDILSTGPRVIVVVFVKREIFILSNHSVRGRLAD</sequence>
<organism evidence="1 2">
    <name type="scientific">Trichoderma lentiforme</name>
    <dbReference type="NCBI Taxonomy" id="1567552"/>
    <lineage>
        <taxon>Eukaryota</taxon>
        <taxon>Fungi</taxon>
        <taxon>Dikarya</taxon>
        <taxon>Ascomycota</taxon>
        <taxon>Pezizomycotina</taxon>
        <taxon>Sordariomycetes</taxon>
        <taxon>Hypocreomycetidae</taxon>
        <taxon>Hypocreales</taxon>
        <taxon>Hypocreaceae</taxon>
        <taxon>Trichoderma</taxon>
    </lineage>
</organism>
<dbReference type="AlphaFoldDB" id="A0A9P4XNG8"/>
<dbReference type="Proteomes" id="UP000801864">
    <property type="component" value="Unassembled WGS sequence"/>
</dbReference>
<accession>A0A9P4XNG8</accession>
<dbReference type="EMBL" id="QLNT01000004">
    <property type="protein sequence ID" value="KAF3075072.1"/>
    <property type="molecule type" value="Genomic_DNA"/>
</dbReference>
<evidence type="ECO:0000313" key="1">
    <source>
        <dbReference type="EMBL" id="KAF3075072.1"/>
    </source>
</evidence>
<name>A0A9P4XNG8_9HYPO</name>
<protein>
    <submittedName>
        <fullName evidence="1">Uncharacterized protein</fullName>
    </submittedName>
</protein>
<keyword evidence="2" id="KW-1185">Reference proteome</keyword>
<reference evidence="1 2" key="1">
    <citation type="submission" date="2018-06" db="EMBL/GenBank/DDBJ databases">
        <title>Genome analysis of cellulolytic fungus Trichoderma lentiforme CFAM-422.</title>
        <authorList>
            <person name="Steindorff A.S."/>
            <person name="Formighieri E.F."/>
            <person name="Midorikawa G.E.O."/>
            <person name="Tamietti M.S."/>
            <person name="Ramos E.Z."/>
            <person name="Silva A.S."/>
            <person name="Bon E.P.S."/>
            <person name="Mendes T.D."/>
            <person name="Damaso M.C.T."/>
            <person name="Favaro L.C.L."/>
        </authorList>
    </citation>
    <scope>NUCLEOTIDE SEQUENCE [LARGE SCALE GENOMIC DNA]</scope>
    <source>
        <strain evidence="1 2">CFAM-422</strain>
    </source>
</reference>
<comment type="caution">
    <text evidence="1">The sequence shown here is derived from an EMBL/GenBank/DDBJ whole genome shotgun (WGS) entry which is preliminary data.</text>
</comment>
<proteinExistence type="predicted"/>